<dbReference type="Proteomes" id="UP000324897">
    <property type="component" value="Chromosome 4"/>
</dbReference>
<sequence length="283" mass="31796">MATHARSVRSHLEFTASPQQLPPLTDDLLEEIFLRIACPADLARASAACAAFRRYRSHHPPLLLGFLNLYVAESFPCAEAPHPNAAAAAAATSWIAGCWMACASSNWDDLISNKGFGLGWPRYVYGCFYFKVRGTTKLLKLDMNRKDFSIVNLTPDPKLRNIVIVEAEKGSLGMFCRNKHGQSVDYYTIMRSESEKAWTWQMENTIPMPANYRCLIAGEAEGYIFLVGVPRGTFLKLQDTKLAVCFSLQIKTGEIKRVSTIRQSIHHVRPYFGFPAFLAPRRI</sequence>
<comment type="caution">
    <text evidence="1">The sequence shown here is derived from an EMBL/GenBank/DDBJ whole genome shotgun (WGS) entry which is preliminary data.</text>
</comment>
<dbReference type="PANTHER" id="PTHR31264">
    <property type="entry name" value="OS07G0554500 PROTEIN-RELATED"/>
    <property type="match status" value="1"/>
</dbReference>
<evidence type="ECO:0000313" key="1">
    <source>
        <dbReference type="EMBL" id="TVU38575.1"/>
    </source>
</evidence>
<keyword evidence="2" id="KW-1185">Reference proteome</keyword>
<dbReference type="Gramene" id="TVU38575">
    <property type="protein sequence ID" value="TVU38575"/>
    <property type="gene ID" value="EJB05_11955"/>
</dbReference>
<proteinExistence type="predicted"/>
<dbReference type="AlphaFoldDB" id="A0A5J9VST3"/>
<accession>A0A5J9VST3</accession>
<dbReference type="EMBL" id="RWGY01000007">
    <property type="protein sequence ID" value="TVU38575.1"/>
    <property type="molecule type" value="Genomic_DNA"/>
</dbReference>
<evidence type="ECO:0008006" key="3">
    <source>
        <dbReference type="Google" id="ProtNLM"/>
    </source>
</evidence>
<gene>
    <name evidence="1" type="ORF">EJB05_11955</name>
</gene>
<reference evidence="1 2" key="1">
    <citation type="journal article" date="2019" name="Sci. Rep.">
        <title>A high-quality genome of Eragrostis curvula grass provides insights into Poaceae evolution and supports new strategies to enhance forage quality.</title>
        <authorList>
            <person name="Carballo J."/>
            <person name="Santos B.A.C.M."/>
            <person name="Zappacosta D."/>
            <person name="Garbus I."/>
            <person name="Selva J.P."/>
            <person name="Gallo C.A."/>
            <person name="Diaz A."/>
            <person name="Albertini E."/>
            <person name="Caccamo M."/>
            <person name="Echenique V."/>
        </authorList>
    </citation>
    <scope>NUCLEOTIDE SEQUENCE [LARGE SCALE GENOMIC DNA]</scope>
    <source>
        <strain evidence="2">cv. Victoria</strain>
        <tissue evidence="1">Leaf</tissue>
    </source>
</reference>
<feature type="non-terminal residue" evidence="1">
    <location>
        <position position="1"/>
    </location>
</feature>
<evidence type="ECO:0000313" key="2">
    <source>
        <dbReference type="Proteomes" id="UP000324897"/>
    </source>
</evidence>
<organism evidence="1 2">
    <name type="scientific">Eragrostis curvula</name>
    <name type="common">weeping love grass</name>
    <dbReference type="NCBI Taxonomy" id="38414"/>
    <lineage>
        <taxon>Eukaryota</taxon>
        <taxon>Viridiplantae</taxon>
        <taxon>Streptophyta</taxon>
        <taxon>Embryophyta</taxon>
        <taxon>Tracheophyta</taxon>
        <taxon>Spermatophyta</taxon>
        <taxon>Magnoliopsida</taxon>
        <taxon>Liliopsida</taxon>
        <taxon>Poales</taxon>
        <taxon>Poaceae</taxon>
        <taxon>PACMAD clade</taxon>
        <taxon>Chloridoideae</taxon>
        <taxon>Eragrostideae</taxon>
        <taxon>Eragrostidinae</taxon>
        <taxon>Eragrostis</taxon>
    </lineage>
</organism>
<name>A0A5J9VST3_9POAL</name>
<dbReference type="OrthoDB" id="689107at2759"/>
<protein>
    <recommendedName>
        <fullName evidence="3">F-box domain-containing protein</fullName>
    </recommendedName>
</protein>
<dbReference type="PANTHER" id="PTHR31264:SF3">
    <property type="entry name" value="OS07G0554100 PROTEIN"/>
    <property type="match status" value="1"/>
</dbReference>